<dbReference type="Proteomes" id="UP001516400">
    <property type="component" value="Unassembled WGS sequence"/>
</dbReference>
<dbReference type="EMBL" id="JABFTP020000144">
    <property type="protein sequence ID" value="KAL3282158.1"/>
    <property type="molecule type" value="Genomic_DNA"/>
</dbReference>
<gene>
    <name evidence="1" type="ORF">HHI36_005353</name>
</gene>
<evidence type="ECO:0000313" key="1">
    <source>
        <dbReference type="EMBL" id="KAL3282158.1"/>
    </source>
</evidence>
<organism evidence="1 2">
    <name type="scientific">Cryptolaemus montrouzieri</name>
    <dbReference type="NCBI Taxonomy" id="559131"/>
    <lineage>
        <taxon>Eukaryota</taxon>
        <taxon>Metazoa</taxon>
        <taxon>Ecdysozoa</taxon>
        <taxon>Arthropoda</taxon>
        <taxon>Hexapoda</taxon>
        <taxon>Insecta</taxon>
        <taxon>Pterygota</taxon>
        <taxon>Neoptera</taxon>
        <taxon>Endopterygota</taxon>
        <taxon>Coleoptera</taxon>
        <taxon>Polyphaga</taxon>
        <taxon>Cucujiformia</taxon>
        <taxon>Coccinelloidea</taxon>
        <taxon>Coccinellidae</taxon>
        <taxon>Scymninae</taxon>
        <taxon>Scymnini</taxon>
        <taxon>Cryptolaemus</taxon>
    </lineage>
</organism>
<dbReference type="AlphaFoldDB" id="A0ABD2NUD9"/>
<keyword evidence="2" id="KW-1185">Reference proteome</keyword>
<comment type="caution">
    <text evidence="1">The sequence shown here is derived from an EMBL/GenBank/DDBJ whole genome shotgun (WGS) entry which is preliminary data.</text>
</comment>
<name>A0ABD2NUD9_9CUCU</name>
<protein>
    <submittedName>
        <fullName evidence="1">Uncharacterized protein</fullName>
    </submittedName>
</protein>
<accession>A0ABD2NUD9</accession>
<sequence length="137" mass="15821">MVHICDLSLKNRKLPCTGSETIDIQKDTKKGESENKNLKGNYKRFSTFEREMTRRNRLGTNDQNEIEDLEIDSENIPIDIIELENDSLIENVIIFTLSEKFDDELKEASEAQEKIALNILDQVAQQFRNTISGSDRK</sequence>
<proteinExistence type="predicted"/>
<reference evidence="1 2" key="1">
    <citation type="journal article" date="2021" name="BMC Biol.">
        <title>Horizontally acquired antibacterial genes associated with adaptive radiation of ladybird beetles.</title>
        <authorList>
            <person name="Li H.S."/>
            <person name="Tang X.F."/>
            <person name="Huang Y.H."/>
            <person name="Xu Z.Y."/>
            <person name="Chen M.L."/>
            <person name="Du X.Y."/>
            <person name="Qiu B.Y."/>
            <person name="Chen P.T."/>
            <person name="Zhang W."/>
            <person name="Slipinski A."/>
            <person name="Escalona H.E."/>
            <person name="Waterhouse R.M."/>
            <person name="Zwick A."/>
            <person name="Pang H."/>
        </authorList>
    </citation>
    <scope>NUCLEOTIDE SEQUENCE [LARGE SCALE GENOMIC DNA]</scope>
    <source>
        <strain evidence="1">SYSU2018</strain>
    </source>
</reference>
<evidence type="ECO:0000313" key="2">
    <source>
        <dbReference type="Proteomes" id="UP001516400"/>
    </source>
</evidence>